<organism evidence="1 2">
    <name type="scientific">Pendulispora brunnea</name>
    <dbReference type="NCBI Taxonomy" id="2905690"/>
    <lineage>
        <taxon>Bacteria</taxon>
        <taxon>Pseudomonadati</taxon>
        <taxon>Myxococcota</taxon>
        <taxon>Myxococcia</taxon>
        <taxon>Myxococcales</taxon>
        <taxon>Sorangiineae</taxon>
        <taxon>Pendulisporaceae</taxon>
        <taxon>Pendulispora</taxon>
    </lineage>
</organism>
<dbReference type="EMBL" id="CP089982">
    <property type="protein sequence ID" value="WXA94117.1"/>
    <property type="molecule type" value="Genomic_DNA"/>
</dbReference>
<dbReference type="Proteomes" id="UP001379533">
    <property type="component" value="Chromosome"/>
</dbReference>
<gene>
    <name evidence="1" type="ORF">LZC95_47700</name>
</gene>
<dbReference type="Pfam" id="PF13376">
    <property type="entry name" value="OmdA"/>
    <property type="match status" value="1"/>
</dbReference>
<dbReference type="SUPFAM" id="SSF141694">
    <property type="entry name" value="AF2212/PG0164-like"/>
    <property type="match status" value="1"/>
</dbReference>
<proteinExistence type="predicted"/>
<dbReference type="Gene3D" id="2.40.30.100">
    <property type="entry name" value="AF2212/PG0164-like"/>
    <property type="match status" value="1"/>
</dbReference>
<keyword evidence="2" id="KW-1185">Reference proteome</keyword>
<evidence type="ECO:0000313" key="2">
    <source>
        <dbReference type="Proteomes" id="UP001379533"/>
    </source>
</evidence>
<evidence type="ECO:0000313" key="1">
    <source>
        <dbReference type="EMBL" id="WXA94117.1"/>
    </source>
</evidence>
<dbReference type="RefSeq" id="WP_394844720.1">
    <property type="nucleotide sequence ID" value="NZ_CP089982.1"/>
</dbReference>
<dbReference type="InterPro" id="IPR037079">
    <property type="entry name" value="AF2212/PG0164-like_sf"/>
</dbReference>
<protein>
    <submittedName>
        <fullName evidence="1">YdeI/OmpD-associated family protein</fullName>
    </submittedName>
</protein>
<name>A0ABZ2K9U3_9BACT</name>
<sequence>MKKTFETTIVRDGSVCFIPVTFDPKPVFGKVRAPVKVTLNGYTYRSTIASMGEGPCIPLRKSNREAAKLEGGETLKVTLELDTDARSIEPPADFVKALEAEPHAWVRWQELSYSHQREHVEAIEEAKKPETRARRIANAVKTIVSQPPKRRPKV</sequence>
<dbReference type="Pfam" id="PF08922">
    <property type="entry name" value="DUF1905"/>
    <property type="match status" value="1"/>
</dbReference>
<dbReference type="InterPro" id="IPR015018">
    <property type="entry name" value="DUF1905"/>
</dbReference>
<reference evidence="1 2" key="1">
    <citation type="submission" date="2021-12" db="EMBL/GenBank/DDBJ databases">
        <title>Discovery of the Pendulisporaceae a myxobacterial family with distinct sporulation behavior and unique specialized metabolism.</title>
        <authorList>
            <person name="Garcia R."/>
            <person name="Popoff A."/>
            <person name="Bader C.D."/>
            <person name="Loehr J."/>
            <person name="Walesch S."/>
            <person name="Walt C."/>
            <person name="Boldt J."/>
            <person name="Bunk B."/>
            <person name="Haeckl F.J.F.P.J."/>
            <person name="Gunesch A.P."/>
            <person name="Birkelbach J."/>
            <person name="Nuebel U."/>
            <person name="Pietschmann T."/>
            <person name="Bach T."/>
            <person name="Mueller R."/>
        </authorList>
    </citation>
    <scope>NUCLEOTIDE SEQUENCE [LARGE SCALE GENOMIC DNA]</scope>
    <source>
        <strain evidence="1 2">MSr12523</strain>
    </source>
</reference>
<accession>A0ABZ2K9U3</accession>